<dbReference type="EMBL" id="JANLCM010000002">
    <property type="protein sequence ID" value="MCS5719274.1"/>
    <property type="molecule type" value="Genomic_DNA"/>
</dbReference>
<dbReference type="PRINTS" id="PR00096">
    <property type="entry name" value="GATASE"/>
</dbReference>
<dbReference type="PROSITE" id="PS51273">
    <property type="entry name" value="GATASE_TYPE_1"/>
    <property type="match status" value="1"/>
</dbReference>
<dbReference type="Gene3D" id="3.40.50.880">
    <property type="match status" value="1"/>
</dbReference>
<dbReference type="SUPFAM" id="SSF52317">
    <property type="entry name" value="Class I glutamine amidotransferase-like"/>
    <property type="match status" value="1"/>
</dbReference>
<evidence type="ECO:0000313" key="1">
    <source>
        <dbReference type="EMBL" id="MCS5719274.1"/>
    </source>
</evidence>
<dbReference type="RefSeq" id="WP_259508776.1">
    <property type="nucleotide sequence ID" value="NZ_JANLCM010000002.1"/>
</dbReference>
<dbReference type="InterPro" id="IPR011697">
    <property type="entry name" value="Peptidase_C26"/>
</dbReference>
<gene>
    <name evidence="1" type="ORF">N1027_14140</name>
</gene>
<evidence type="ECO:0000313" key="2">
    <source>
        <dbReference type="Proteomes" id="UP001165584"/>
    </source>
</evidence>
<dbReference type="GO" id="GO:0016787">
    <property type="term" value="F:hydrolase activity"/>
    <property type="evidence" value="ECO:0007669"/>
    <property type="project" value="UniProtKB-KW"/>
</dbReference>
<dbReference type="InterPro" id="IPR029062">
    <property type="entry name" value="Class_I_gatase-like"/>
</dbReference>
<keyword evidence="2" id="KW-1185">Reference proteome</keyword>
<comment type="caution">
    <text evidence="1">The sequence shown here is derived from an EMBL/GenBank/DDBJ whole genome shotgun (WGS) entry which is preliminary data.</text>
</comment>
<sequence>MNSAARLSVVVVTRERLHAPDYHAYSSILIERAVAAAVQSGWQVDVVAAQDEGRDETLRRTDDSAALLILGGEDVAPEFYGAARGYRGEGAHAERADEAQIALVQRAVQRGTPLLGVCRGHQIIDVALGGTLIQDLGEGSSHRHDDVPIERVMSTHEVHIAAGSRLLDGLGPVAQTRSAHHQAVDRLGAGLAVVARASDGLIEAIEHTSAPVLGVQWHPEDPGAPRGQLAALLGTLAVPASLAA</sequence>
<dbReference type="InterPro" id="IPR044668">
    <property type="entry name" value="PuuD-like"/>
</dbReference>
<accession>A0ABT2GSS2</accession>
<dbReference type="Pfam" id="PF07722">
    <property type="entry name" value="Peptidase_C26"/>
    <property type="match status" value="1"/>
</dbReference>
<dbReference type="PANTHER" id="PTHR43235:SF1">
    <property type="entry name" value="GLUTAMINE AMIDOTRANSFERASE PB2B2.05-RELATED"/>
    <property type="match status" value="1"/>
</dbReference>
<keyword evidence="1" id="KW-0378">Hydrolase</keyword>
<dbReference type="PANTHER" id="PTHR43235">
    <property type="entry name" value="GLUTAMINE AMIDOTRANSFERASE PB2B2.05-RELATED"/>
    <property type="match status" value="1"/>
</dbReference>
<reference evidence="1" key="1">
    <citation type="submission" date="2022-08" db="EMBL/GenBank/DDBJ databases">
        <authorList>
            <person name="Deng Y."/>
            <person name="Han X.-F."/>
            <person name="Zhang Y.-Q."/>
        </authorList>
    </citation>
    <scope>NUCLEOTIDE SEQUENCE</scope>
    <source>
        <strain evidence="1">CPCC 205763</strain>
    </source>
</reference>
<name>A0ABT2GSS2_9MICO</name>
<dbReference type="Proteomes" id="UP001165584">
    <property type="component" value="Unassembled WGS sequence"/>
</dbReference>
<organism evidence="1 2">
    <name type="scientific">Herbiconiux aconitum</name>
    <dbReference type="NCBI Taxonomy" id="2970913"/>
    <lineage>
        <taxon>Bacteria</taxon>
        <taxon>Bacillati</taxon>
        <taxon>Actinomycetota</taxon>
        <taxon>Actinomycetes</taxon>
        <taxon>Micrococcales</taxon>
        <taxon>Microbacteriaceae</taxon>
        <taxon>Herbiconiux</taxon>
    </lineage>
</organism>
<protein>
    <submittedName>
        <fullName evidence="1">Gamma-glutamyl-gamma-aminobutyrate hydrolase family protein</fullName>
    </submittedName>
</protein>
<proteinExistence type="predicted"/>